<dbReference type="SUPFAM" id="SSF53098">
    <property type="entry name" value="Ribonuclease H-like"/>
    <property type="match status" value="1"/>
</dbReference>
<dbReference type="GO" id="GO:0003887">
    <property type="term" value="F:DNA-directed DNA polymerase activity"/>
    <property type="evidence" value="ECO:0007669"/>
    <property type="project" value="UniProtKB-KW"/>
</dbReference>
<dbReference type="Gene3D" id="1.10.287.690">
    <property type="entry name" value="Helix hairpin bin"/>
    <property type="match status" value="1"/>
</dbReference>
<evidence type="ECO:0000256" key="3">
    <source>
        <dbReference type="ARBA" id="ARBA00022679"/>
    </source>
</evidence>
<reference evidence="10 11" key="1">
    <citation type="journal article" date="2018" name="Elife">
        <title>Firefly genomes illuminate parallel origins of bioluminescence in beetles.</title>
        <authorList>
            <person name="Fallon T.R."/>
            <person name="Lower S.E."/>
            <person name="Chang C.H."/>
            <person name="Bessho-Uehara M."/>
            <person name="Martin G.J."/>
            <person name="Bewick A.J."/>
            <person name="Behringer M."/>
            <person name="Debat H.J."/>
            <person name="Wong I."/>
            <person name="Day J.C."/>
            <person name="Suvorov A."/>
            <person name="Silva C.J."/>
            <person name="Stanger-Hall K.F."/>
            <person name="Hall D.W."/>
            <person name="Schmitz R.J."/>
            <person name="Nelson D.R."/>
            <person name="Lewis S.M."/>
            <person name="Shigenobu S."/>
            <person name="Bybee S.M."/>
            <person name="Larracuente A.M."/>
            <person name="Oba Y."/>
            <person name="Weng J.K."/>
        </authorList>
    </citation>
    <scope>NUCLEOTIDE SEQUENCE [LARGE SCALE GENOMIC DNA]</scope>
    <source>
        <strain evidence="10">1611_PpyrPB1</strain>
        <tissue evidence="10">Whole body</tissue>
    </source>
</reference>
<dbReference type="InterPro" id="IPR023211">
    <property type="entry name" value="DNA_pol_palm_dom_sf"/>
</dbReference>
<dbReference type="Pfam" id="PF03175">
    <property type="entry name" value="DNA_pol_B_2"/>
    <property type="match status" value="1"/>
</dbReference>
<evidence type="ECO:0000256" key="8">
    <source>
        <dbReference type="ARBA" id="ARBA00049244"/>
    </source>
</evidence>
<dbReference type="GO" id="GO:0006260">
    <property type="term" value="P:DNA replication"/>
    <property type="evidence" value="ECO:0007669"/>
    <property type="project" value="UniProtKB-KW"/>
</dbReference>
<comment type="caution">
    <text evidence="10">The sequence shown here is derived from an EMBL/GenBank/DDBJ whole genome shotgun (WGS) entry which is preliminary data.</text>
</comment>
<keyword evidence="7" id="KW-0238">DNA-binding</keyword>
<name>A0A5N4AY91_PHOPY</name>
<accession>A0A5N4AY91</accession>
<proteinExistence type="inferred from homology"/>
<evidence type="ECO:0000259" key="9">
    <source>
        <dbReference type="Pfam" id="PF03175"/>
    </source>
</evidence>
<dbReference type="InterPro" id="IPR004868">
    <property type="entry name" value="DNA-dir_DNA_pol_B_mt/vir"/>
</dbReference>
<evidence type="ECO:0000256" key="6">
    <source>
        <dbReference type="ARBA" id="ARBA00022932"/>
    </source>
</evidence>
<dbReference type="AlphaFoldDB" id="A0A5N4AY91"/>
<keyword evidence="4" id="KW-0548">Nucleotidyltransferase</keyword>
<evidence type="ECO:0000256" key="2">
    <source>
        <dbReference type="ARBA" id="ARBA00012417"/>
    </source>
</evidence>
<dbReference type="GO" id="GO:0003677">
    <property type="term" value="F:DNA binding"/>
    <property type="evidence" value="ECO:0007669"/>
    <property type="project" value="UniProtKB-KW"/>
</dbReference>
<dbReference type="InParanoid" id="A0A5N4AY91"/>
<dbReference type="GO" id="GO:0042575">
    <property type="term" value="C:DNA polymerase complex"/>
    <property type="evidence" value="ECO:0007669"/>
    <property type="project" value="UniProtKB-ARBA"/>
</dbReference>
<dbReference type="EMBL" id="VVIM01000002">
    <property type="protein sequence ID" value="KAB0802286.1"/>
    <property type="molecule type" value="Genomic_DNA"/>
</dbReference>
<dbReference type="Gene3D" id="3.40.960.10">
    <property type="entry name" value="VSR Endonuclease"/>
    <property type="match status" value="1"/>
</dbReference>
<comment type="similarity">
    <text evidence="1">Belongs to the DNA polymerase type-B family.</text>
</comment>
<dbReference type="InterPro" id="IPR012337">
    <property type="entry name" value="RNaseH-like_sf"/>
</dbReference>
<comment type="catalytic activity">
    <reaction evidence="8">
        <text>DNA(n) + a 2'-deoxyribonucleoside 5'-triphosphate = DNA(n+1) + diphosphate</text>
        <dbReference type="Rhea" id="RHEA:22508"/>
        <dbReference type="Rhea" id="RHEA-COMP:17339"/>
        <dbReference type="Rhea" id="RHEA-COMP:17340"/>
        <dbReference type="ChEBI" id="CHEBI:33019"/>
        <dbReference type="ChEBI" id="CHEBI:61560"/>
        <dbReference type="ChEBI" id="CHEBI:173112"/>
        <dbReference type="EC" id="2.7.7.7"/>
    </reaction>
</comment>
<dbReference type="Gene3D" id="3.90.1600.10">
    <property type="entry name" value="Palm domain of DNA polymerase"/>
    <property type="match status" value="1"/>
</dbReference>
<dbReference type="GO" id="GO:0000166">
    <property type="term" value="F:nucleotide binding"/>
    <property type="evidence" value="ECO:0007669"/>
    <property type="project" value="InterPro"/>
</dbReference>
<feature type="domain" description="DNA-directed DNA polymerase family B mitochondria/virus" evidence="9">
    <location>
        <begin position="464"/>
        <end position="965"/>
    </location>
</feature>
<evidence type="ECO:0000313" key="10">
    <source>
        <dbReference type="EMBL" id="KAB0802286.1"/>
    </source>
</evidence>
<dbReference type="Proteomes" id="UP000327044">
    <property type="component" value="Unassembled WGS sequence"/>
</dbReference>
<dbReference type="PANTHER" id="PTHR33568:SF3">
    <property type="entry name" value="DNA-DIRECTED DNA POLYMERASE"/>
    <property type="match status" value="1"/>
</dbReference>
<keyword evidence="3" id="KW-0808">Transferase</keyword>
<dbReference type="PANTHER" id="PTHR33568">
    <property type="entry name" value="DNA POLYMERASE"/>
    <property type="match status" value="1"/>
</dbReference>
<evidence type="ECO:0000256" key="7">
    <source>
        <dbReference type="ARBA" id="ARBA00023125"/>
    </source>
</evidence>
<keyword evidence="11" id="KW-1185">Reference proteome</keyword>
<evidence type="ECO:0000256" key="5">
    <source>
        <dbReference type="ARBA" id="ARBA00022705"/>
    </source>
</evidence>
<protein>
    <recommendedName>
        <fullName evidence="2">DNA-directed DNA polymerase</fullName>
        <ecNumber evidence="2">2.7.7.7</ecNumber>
    </recommendedName>
</protein>
<evidence type="ECO:0000313" key="11">
    <source>
        <dbReference type="Proteomes" id="UP000327044"/>
    </source>
</evidence>
<organism evidence="10 11">
    <name type="scientific">Photinus pyralis</name>
    <name type="common">Common eastern firefly</name>
    <name type="synonym">Lampyris pyralis</name>
    <dbReference type="NCBI Taxonomy" id="7054"/>
    <lineage>
        <taxon>Eukaryota</taxon>
        <taxon>Metazoa</taxon>
        <taxon>Ecdysozoa</taxon>
        <taxon>Arthropoda</taxon>
        <taxon>Hexapoda</taxon>
        <taxon>Insecta</taxon>
        <taxon>Pterygota</taxon>
        <taxon>Neoptera</taxon>
        <taxon>Endopterygota</taxon>
        <taxon>Coleoptera</taxon>
        <taxon>Polyphaga</taxon>
        <taxon>Elateriformia</taxon>
        <taxon>Elateroidea</taxon>
        <taxon>Lampyridae</taxon>
        <taxon>Lampyrinae</taxon>
        <taxon>Photinus</taxon>
    </lineage>
</organism>
<sequence length="1274" mass="147530">MPSFVIEKEFEKNVRRFGLKGRTIQFKLKQIPPNENGILWIKNAIRQIVTYACDKISAEDMVGFTFCSKQFCRGRGYLKFQRADSVYFEDIWEMISSIYQSNSEGLSTETFCLEVTVVRTPIGRGRASNKYSSFEEECKARQGIVYIKNVDNLCLPRALVVAIANATDDSDYQNIRRDVAQIQYKKAKQLMQEADIAIGANGAGLPELEKFQSHLNNFKIVVYNYGTKGRDLLFEGASDASLKINLLYHNNHYNVITSLTSAFVCRYFCDKCHVGYNNKFVHKCPGVCSSCKHSPPCDRDQSIKCSDCCRYFVSKTCFDNHKELGYRDHKSICEKFFKCRTCYKTVREGKDHMCNSYYCKNCKQNRPADHLCYMPVDNSAPNLKKFLFIFYDLECTQDKKFSELKTLHEPNLCVFNQRCEVCLNEPLEKMICNNCAVRQQILKFSDVIERFVYYILEIKRRFKRVIVLAHNGQAYDHQFILNYILTKTQFKPEMIMRGSKIISMYIDNVTFLDSLNYFPMALSKLPKAFGLNDNFQKGYFPYYFNTLENQCYTGPYPDMQYYGPDSMMADDREKFILWYNENKGNAFDMQKEIVSYCVSDVNILTLACLKFRDSLIKAGNVCPFSEACTIASSCNKLFRRNFLKPDTIGLIPRHGYRYRDKQSKIAIEWLIWEEKVREINILHAAKGKEMVLGGLSVDGYCAETNQVFEMMGCFYHGCTNCFKNDRDKPVYNNSDETMNLRYENTRSKIDHLNQLGYEVIVKWECEFNQEKNSDMTLYISDHPLINFAPLNARDSFYGGRTGNIKSYYQVKEGEKIKYIDICSLYPWVCKYGKFPLGHPKVLLSNDLIDLDVTKVDGIVKCKVLPPQNLFHPVLPIKLNNKLMFPLCFSCAKSFNQGECCHNTEERAIVGTWVIDELVKALEKGYEVLQIYEVWDYKTEQYDGKTGGLFTEMMNKFIKIKQEASGWPSNCKTFEQKIAYIAQFFEKEGIHLDFDSIVTNPGLRSLAKLILNSFFGKFGQRENQPKTKIVKQSTELYSLLFDPAIEVVGILPINEETLVVNYQYKEESYTPLSTVNVSIAAYVTAQARLKLYSYLDQLGERVLYFDTDSVIYISREGEYEPETGDCLGDMTNELECYGPGSYITEFASGGPKNYGFVVYSPTQDKCFQSCKVKGISINHEVSKLVNFDTMKNMIINEEPPQKILYKNFERTAEHQVLTVQREKIFRPNLLKRCFSSYESYPYGYKKFKTEEDEDNRNRGSSFPEASIYLQLQQEQ</sequence>
<dbReference type="Gene3D" id="3.30.420.10">
    <property type="entry name" value="Ribonuclease H-like superfamily/Ribonuclease H"/>
    <property type="match status" value="1"/>
</dbReference>
<keyword evidence="5" id="KW-0235">DNA replication</keyword>
<dbReference type="InterPro" id="IPR043502">
    <property type="entry name" value="DNA/RNA_pol_sf"/>
</dbReference>
<dbReference type="InterPro" id="IPR036397">
    <property type="entry name" value="RNaseH_sf"/>
</dbReference>
<evidence type="ECO:0000256" key="4">
    <source>
        <dbReference type="ARBA" id="ARBA00022695"/>
    </source>
</evidence>
<gene>
    <name evidence="10" type="ORF">PPYR_04472</name>
</gene>
<dbReference type="EC" id="2.7.7.7" evidence="2"/>
<dbReference type="SUPFAM" id="SSF56672">
    <property type="entry name" value="DNA/RNA polymerases"/>
    <property type="match status" value="1"/>
</dbReference>
<keyword evidence="6" id="KW-0239">DNA-directed DNA polymerase</keyword>
<evidence type="ECO:0000256" key="1">
    <source>
        <dbReference type="ARBA" id="ARBA00005755"/>
    </source>
</evidence>